<evidence type="ECO:0000313" key="1">
    <source>
        <dbReference type="EMBL" id="OGF99540.1"/>
    </source>
</evidence>
<organism evidence="1 2">
    <name type="scientific">Candidatus Glassbacteria bacterium GWA2_58_10</name>
    <dbReference type="NCBI Taxonomy" id="1817865"/>
    <lineage>
        <taxon>Bacteria</taxon>
        <taxon>Candidatus Glassiibacteriota</taxon>
    </lineage>
</organism>
<dbReference type="EMBL" id="MFIV01000018">
    <property type="protein sequence ID" value="OGF99540.1"/>
    <property type="molecule type" value="Genomic_DNA"/>
</dbReference>
<name>A0A1F5YH91_9BACT</name>
<sequence>MCKYCDLGALEPANFDSFFVGASTHGFKSMVCKNCSTTFITQLLTLESESPEKVQYAVRETEEKNLVLLPH</sequence>
<dbReference type="AlphaFoldDB" id="A0A1F5YH91"/>
<dbReference type="Proteomes" id="UP000176992">
    <property type="component" value="Unassembled WGS sequence"/>
</dbReference>
<protein>
    <submittedName>
        <fullName evidence="1">Uncharacterized protein</fullName>
    </submittedName>
</protein>
<accession>A0A1F5YH91</accession>
<gene>
    <name evidence="1" type="ORF">A2Z86_02580</name>
</gene>
<reference evidence="1 2" key="1">
    <citation type="journal article" date="2016" name="Nat. Commun.">
        <title>Thousands of microbial genomes shed light on interconnected biogeochemical processes in an aquifer system.</title>
        <authorList>
            <person name="Anantharaman K."/>
            <person name="Brown C.T."/>
            <person name="Hug L.A."/>
            <person name="Sharon I."/>
            <person name="Castelle C.J."/>
            <person name="Probst A.J."/>
            <person name="Thomas B.C."/>
            <person name="Singh A."/>
            <person name="Wilkins M.J."/>
            <person name="Karaoz U."/>
            <person name="Brodie E.L."/>
            <person name="Williams K.H."/>
            <person name="Hubbard S.S."/>
            <person name="Banfield J.F."/>
        </authorList>
    </citation>
    <scope>NUCLEOTIDE SEQUENCE [LARGE SCALE GENOMIC DNA]</scope>
</reference>
<evidence type="ECO:0000313" key="2">
    <source>
        <dbReference type="Proteomes" id="UP000176992"/>
    </source>
</evidence>
<comment type="caution">
    <text evidence="1">The sequence shown here is derived from an EMBL/GenBank/DDBJ whole genome shotgun (WGS) entry which is preliminary data.</text>
</comment>
<proteinExistence type="predicted"/>